<evidence type="ECO:0000313" key="1">
    <source>
        <dbReference type="EMBL" id="KRR30042.1"/>
    </source>
</evidence>
<keyword evidence="2" id="KW-1185">Reference proteome</keyword>
<sequence>MVLQARSSDRSAQGIESDKAVRSLIERIVLRSGLARETFSFSSIEGTFIAERQVSRRGIGALLHRA</sequence>
<protein>
    <submittedName>
        <fullName evidence="1">Uncharacterized protein</fullName>
    </submittedName>
</protein>
<evidence type="ECO:0000313" key="2">
    <source>
        <dbReference type="Proteomes" id="UP000052023"/>
    </source>
</evidence>
<organism evidence="1 2">
    <name type="scientific">Bradyrhizobium retamae</name>
    <dbReference type="NCBI Taxonomy" id="1300035"/>
    <lineage>
        <taxon>Bacteria</taxon>
        <taxon>Pseudomonadati</taxon>
        <taxon>Pseudomonadota</taxon>
        <taxon>Alphaproteobacteria</taxon>
        <taxon>Hyphomicrobiales</taxon>
        <taxon>Nitrobacteraceae</taxon>
        <taxon>Bradyrhizobium</taxon>
    </lineage>
</organism>
<gene>
    <name evidence="1" type="ORF">CQ13_14725</name>
</gene>
<dbReference type="EMBL" id="LLYA01000002">
    <property type="protein sequence ID" value="KRR30042.1"/>
    <property type="molecule type" value="Genomic_DNA"/>
</dbReference>
<dbReference type="AlphaFoldDB" id="A0A0R3NDC7"/>
<reference evidence="1 2" key="1">
    <citation type="submission" date="2014-03" db="EMBL/GenBank/DDBJ databases">
        <title>Bradyrhizobium valentinum sp. nov., isolated from effective nodules of Lupinus mariae-josephae, a lupine endemic of basic-lime soils in Eastern Spain.</title>
        <authorList>
            <person name="Duran D."/>
            <person name="Rey L."/>
            <person name="Navarro A."/>
            <person name="Busquets A."/>
            <person name="Imperial J."/>
            <person name="Ruiz-Argueso T."/>
        </authorList>
    </citation>
    <scope>NUCLEOTIDE SEQUENCE [LARGE SCALE GENOMIC DNA]</scope>
    <source>
        <strain evidence="1 2">Ro19</strain>
    </source>
</reference>
<dbReference type="Proteomes" id="UP000052023">
    <property type="component" value="Unassembled WGS sequence"/>
</dbReference>
<proteinExistence type="predicted"/>
<comment type="caution">
    <text evidence="1">The sequence shown here is derived from an EMBL/GenBank/DDBJ whole genome shotgun (WGS) entry which is preliminary data.</text>
</comment>
<name>A0A0R3NDC7_9BRAD</name>
<accession>A0A0R3NDC7</accession>